<dbReference type="PANTHER" id="PTHR30572">
    <property type="entry name" value="MEMBRANE COMPONENT OF TRANSPORTER-RELATED"/>
    <property type="match status" value="1"/>
</dbReference>
<reference evidence="9 10" key="1">
    <citation type="submission" date="2021-10" db="EMBL/GenBank/DDBJ databases">
        <title>Collection of gut derived symbiotic bacterial strains cultured from healthy donors.</title>
        <authorList>
            <person name="Lin H."/>
            <person name="Littmann E."/>
            <person name="Kohout C."/>
            <person name="Pamer E.G."/>
        </authorList>
    </citation>
    <scope>NUCLEOTIDE SEQUENCE [LARGE SCALE GENOMIC DNA]</scope>
    <source>
        <strain evidence="9 10">DFI.1.165</strain>
    </source>
</reference>
<dbReference type="InterPro" id="IPR050250">
    <property type="entry name" value="Macrolide_Exporter_MacB"/>
</dbReference>
<sequence length="824" mass="92566">MNLASNDNRNVISHLAKSSVKSNKLRNFFTVFAIALSVSLLAVISLYISGRKVAEMRQVEHMQHVIYEAIEEEQALAMAKEEEVSVLMRMKSGIGIELGSKIIQPNYYDETPVKGKVGEIAVNEIEEGGTFPEKLGEVAVTKEYCELIGVEPKVGSTIMVTAIDGTTEEFVICGLLKGDWKNASIYPIIFSKEYADNGAMLAGTPYKAVVKIKDARYMQQSRFEEKIVELGKAYGVKRSDVNPNNYFTGTLEGDSLRSQERIVFTAICVGILFISILVIYSVFYLSVIGRIRQFGQLRTLGMTKKQIRRMVTREGLMLSGIGIPIGLLIGGTIGYFIQKSGWDWMRTLIIGAVIMVADVITVWMSIYKPAMLAAEISPIEAAKFTGELKEKKRKKAGKKREIQEAKKLKRSMTPMGLAKISAGRNRKKTFLTVLSLGIGGILFMLAATFITATNLDEYSRQGEFAWGEYAIILSNNAAETNEHGMSGLQKDNPLNEELKEQLLSIDGVKKVRAFTRMEMKWEARGEASTDYVHPFDEAEYKKVQDKFVDKDSPLKGISYNEMVENRQIFVAGNSVVEEVFGWRFEVGDKVKVTFDNGGETLEKEYTIAGFVENWRYNKEAPAIGWFCMPQALVDEVSGNLNLNDEYIVDTDERKEKAIESQIQDILKEKPDLVLYTLRERKLEDTKSFTLVYTVILGLSIFIIGFSMLNLVNTLITNVVTRKQEFAMLQSVGMSRKQLNRMVCLEGLLLSAGNAVITLIFGTVFGYAGIQIMRELAADYMHYKFPLWFYLGYLLVLVIVPMLVSGIILKGFQKQALTERLRVED</sequence>
<evidence type="ECO:0000256" key="7">
    <source>
        <dbReference type="SAM" id="Phobius"/>
    </source>
</evidence>
<evidence type="ECO:0000256" key="4">
    <source>
        <dbReference type="ARBA" id="ARBA00022989"/>
    </source>
</evidence>
<dbReference type="EMBL" id="JAJCIS010000002">
    <property type="protein sequence ID" value="MCB7386595.1"/>
    <property type="molecule type" value="Genomic_DNA"/>
</dbReference>
<evidence type="ECO:0000313" key="9">
    <source>
        <dbReference type="EMBL" id="MCB7386595.1"/>
    </source>
</evidence>
<evidence type="ECO:0000259" key="8">
    <source>
        <dbReference type="Pfam" id="PF02687"/>
    </source>
</evidence>
<evidence type="ECO:0000256" key="6">
    <source>
        <dbReference type="ARBA" id="ARBA00038076"/>
    </source>
</evidence>
<feature type="transmembrane region" description="Helical" evidence="7">
    <location>
        <begin position="690"/>
        <end position="720"/>
    </location>
</feature>
<dbReference type="InterPro" id="IPR036259">
    <property type="entry name" value="MFS_trans_sf"/>
</dbReference>
<dbReference type="Proteomes" id="UP001299546">
    <property type="component" value="Unassembled WGS sequence"/>
</dbReference>
<accession>A0ABS8DDV7</accession>
<keyword evidence="5 7" id="KW-0472">Membrane</keyword>
<gene>
    <name evidence="9" type="ORF">LIZ65_04785</name>
</gene>
<evidence type="ECO:0000256" key="1">
    <source>
        <dbReference type="ARBA" id="ARBA00004651"/>
    </source>
</evidence>
<keyword evidence="4 7" id="KW-1133">Transmembrane helix</keyword>
<keyword evidence="2" id="KW-1003">Cell membrane</keyword>
<dbReference type="PANTHER" id="PTHR30572:SF4">
    <property type="entry name" value="ABC TRANSPORTER PERMEASE YTRF"/>
    <property type="match status" value="1"/>
</dbReference>
<evidence type="ECO:0000256" key="2">
    <source>
        <dbReference type="ARBA" id="ARBA00022475"/>
    </source>
</evidence>
<comment type="caution">
    <text evidence="9">The sequence shown here is derived from an EMBL/GenBank/DDBJ whole genome shotgun (WGS) entry which is preliminary data.</text>
</comment>
<feature type="transmembrane region" description="Helical" evidence="7">
    <location>
        <begin position="262"/>
        <end position="288"/>
    </location>
</feature>
<name>A0ABS8DDV7_9FIRM</name>
<feature type="transmembrane region" description="Helical" evidence="7">
    <location>
        <begin position="315"/>
        <end position="338"/>
    </location>
</feature>
<dbReference type="SUPFAM" id="SSF103473">
    <property type="entry name" value="MFS general substrate transporter"/>
    <property type="match status" value="1"/>
</dbReference>
<dbReference type="RefSeq" id="WP_066736637.1">
    <property type="nucleotide sequence ID" value="NZ_JAJCIQ010000002.1"/>
</dbReference>
<organism evidence="9 10">
    <name type="scientific">Bariatricus massiliensis</name>
    <dbReference type="NCBI Taxonomy" id="1745713"/>
    <lineage>
        <taxon>Bacteria</taxon>
        <taxon>Bacillati</taxon>
        <taxon>Bacillota</taxon>
        <taxon>Clostridia</taxon>
        <taxon>Lachnospirales</taxon>
        <taxon>Lachnospiraceae</taxon>
        <taxon>Bariatricus</taxon>
    </lineage>
</organism>
<feature type="transmembrane region" description="Helical" evidence="7">
    <location>
        <begin position="27"/>
        <end position="48"/>
    </location>
</feature>
<protein>
    <submittedName>
        <fullName evidence="9">ABC transporter permease</fullName>
    </submittedName>
</protein>
<feature type="transmembrane region" description="Helical" evidence="7">
    <location>
        <begin position="429"/>
        <end position="450"/>
    </location>
</feature>
<evidence type="ECO:0000313" key="10">
    <source>
        <dbReference type="Proteomes" id="UP001299546"/>
    </source>
</evidence>
<evidence type="ECO:0000256" key="3">
    <source>
        <dbReference type="ARBA" id="ARBA00022692"/>
    </source>
</evidence>
<feature type="transmembrane region" description="Helical" evidence="7">
    <location>
        <begin position="741"/>
        <end position="766"/>
    </location>
</feature>
<feature type="domain" description="ABC3 transporter permease C-terminal" evidence="8">
    <location>
        <begin position="267"/>
        <end position="368"/>
    </location>
</feature>
<dbReference type="Pfam" id="PF02687">
    <property type="entry name" value="FtsX"/>
    <property type="match status" value="2"/>
</dbReference>
<feature type="transmembrane region" description="Helical" evidence="7">
    <location>
        <begin position="786"/>
        <end position="811"/>
    </location>
</feature>
<proteinExistence type="inferred from homology"/>
<comment type="subcellular location">
    <subcellularLocation>
        <location evidence="1">Cell membrane</location>
        <topology evidence="1">Multi-pass membrane protein</topology>
    </subcellularLocation>
</comment>
<keyword evidence="10" id="KW-1185">Reference proteome</keyword>
<feature type="domain" description="ABC3 transporter permease C-terminal" evidence="8">
    <location>
        <begin position="698"/>
        <end position="809"/>
    </location>
</feature>
<feature type="transmembrane region" description="Helical" evidence="7">
    <location>
        <begin position="344"/>
        <end position="366"/>
    </location>
</feature>
<keyword evidence="3 7" id="KW-0812">Transmembrane</keyword>
<evidence type="ECO:0000256" key="5">
    <source>
        <dbReference type="ARBA" id="ARBA00023136"/>
    </source>
</evidence>
<comment type="similarity">
    <text evidence="6">Belongs to the ABC-4 integral membrane protein family.</text>
</comment>
<dbReference type="InterPro" id="IPR003838">
    <property type="entry name" value="ABC3_permease_C"/>
</dbReference>